<dbReference type="InterPro" id="IPR029045">
    <property type="entry name" value="ClpP/crotonase-like_dom_sf"/>
</dbReference>
<dbReference type="Pfam" id="PF00551">
    <property type="entry name" value="Formyl_trans_N"/>
    <property type="match status" value="1"/>
</dbReference>
<gene>
    <name evidence="3" type="ORF">ACFPQ9_05470</name>
</gene>
<evidence type="ECO:0000259" key="2">
    <source>
        <dbReference type="Pfam" id="PF02911"/>
    </source>
</evidence>
<dbReference type="InterPro" id="IPR047180">
    <property type="entry name" value="HoxX-like"/>
</dbReference>
<dbReference type="PIRSF" id="PIRSF006787">
    <property type="entry name" value="Hydrgn_mat_HoxX"/>
    <property type="match status" value="1"/>
</dbReference>
<dbReference type="InterPro" id="IPR001753">
    <property type="entry name" value="Enoyl-CoA_hydra/iso"/>
</dbReference>
<dbReference type="EMBL" id="JBHSKM010000002">
    <property type="protein sequence ID" value="MFC5213282.1"/>
    <property type="molecule type" value="Genomic_DNA"/>
</dbReference>
<organism evidence="3 4">
    <name type="scientific">Streptomyces coerulescens</name>
    <dbReference type="NCBI Taxonomy" id="29304"/>
    <lineage>
        <taxon>Bacteria</taxon>
        <taxon>Bacillati</taxon>
        <taxon>Actinomycetota</taxon>
        <taxon>Actinomycetes</taxon>
        <taxon>Kitasatosporales</taxon>
        <taxon>Streptomycetaceae</taxon>
        <taxon>Streptomyces</taxon>
    </lineage>
</organism>
<feature type="domain" description="Formyl transferase C-terminal" evidence="2">
    <location>
        <begin position="177"/>
        <end position="256"/>
    </location>
</feature>
<dbReference type="Pfam" id="PF02911">
    <property type="entry name" value="Formyl_trans_C"/>
    <property type="match status" value="1"/>
</dbReference>
<dbReference type="PANTHER" id="PTHR43388:SF1">
    <property type="entry name" value="HYDROGENASE MATURATION FACTOR HOXX"/>
    <property type="match status" value="1"/>
</dbReference>
<dbReference type="InterPro" id="IPR009188">
    <property type="entry name" value="NiFe-hyd_mat_HypX/HoxX"/>
</dbReference>
<sequence>MQILLVASAFNSLTQRVHAELRDRGHNVAVELALPDRSLTDAVRRHAPQLVVAPMLKTAIPEEVWAAHTCLIVHPGPLGDRGPSSLDWAIHEGAERWGVTVLQATAEMDAGDVWASVPCRMPPVAKSDLYRGEVADAALTAVHLAVERFAGGTHVPAAQDETGAAGAPVRVRPYLDQSVRRIDWAADSTAAVVRKLRAADSQPGVLDVLLGGEWYLHGGHPESVLRGRPGELLATRAGAICRATTDGAVWIPELRPRRLPGGPPTFKLPAVRALGDRLPPLPDFPPPVLPDAHEGTWTDIRYREDGGVGFLTFSFPGGAMNTEQCRRLQHAYREACTRPTSVLVLGGERDFFSNGIHLGVIEAAADPAAESWANINAIDDLVEAVLTTTDRLVVAAVAGNAAAGGAMLALAADEVWCRNGSVLNPHYRLMGLYGSEYWTCTLPRRVGPALAERLMREALPVSAASALSLGLADRVIDCGPGDFARETAALAARLAALPATASRIAAKKAELERREATTPLAAFRERELARMRRTFDDPDAPYHALRRAFVHKRRPRRTPPHLVSPPVA</sequence>
<dbReference type="SUPFAM" id="SSF52096">
    <property type="entry name" value="ClpP/crotonase"/>
    <property type="match status" value="1"/>
</dbReference>
<dbReference type="Gene3D" id="3.90.226.10">
    <property type="entry name" value="2-enoyl-CoA Hydratase, Chain A, domain 1"/>
    <property type="match status" value="1"/>
</dbReference>
<comment type="caution">
    <text evidence="3">The sequence shown here is derived from an EMBL/GenBank/DDBJ whole genome shotgun (WGS) entry which is preliminary data.</text>
</comment>
<protein>
    <submittedName>
        <fullName evidence="3">Enoyl-CoA hydratase-related protein</fullName>
    </submittedName>
</protein>
<dbReference type="InterPro" id="IPR005793">
    <property type="entry name" value="Formyl_trans_C"/>
</dbReference>
<evidence type="ECO:0000313" key="3">
    <source>
        <dbReference type="EMBL" id="MFC5213282.1"/>
    </source>
</evidence>
<dbReference type="Gene3D" id="3.40.50.12230">
    <property type="match status" value="1"/>
</dbReference>
<feature type="domain" description="Formyl transferase N-terminal" evidence="1">
    <location>
        <begin position="36"/>
        <end position="128"/>
    </location>
</feature>
<dbReference type="CDD" id="cd06558">
    <property type="entry name" value="crotonase-like"/>
    <property type="match status" value="1"/>
</dbReference>
<keyword evidence="4" id="KW-1185">Reference proteome</keyword>
<dbReference type="PANTHER" id="PTHR43388">
    <property type="entry name" value="HYDROGENASE MATURATION FACTOR HOXX"/>
    <property type="match status" value="1"/>
</dbReference>
<dbReference type="InterPro" id="IPR002376">
    <property type="entry name" value="Formyl_transf_N"/>
</dbReference>
<reference evidence="4" key="1">
    <citation type="journal article" date="2019" name="Int. J. Syst. Evol. Microbiol.">
        <title>The Global Catalogue of Microorganisms (GCM) 10K type strain sequencing project: providing services to taxonomists for standard genome sequencing and annotation.</title>
        <authorList>
            <consortium name="The Broad Institute Genomics Platform"/>
            <consortium name="The Broad Institute Genome Sequencing Center for Infectious Disease"/>
            <person name="Wu L."/>
            <person name="Ma J."/>
        </authorList>
    </citation>
    <scope>NUCLEOTIDE SEQUENCE [LARGE SCALE GENOMIC DNA]</scope>
    <source>
        <strain evidence="4">KCTC 42586</strain>
    </source>
</reference>
<proteinExistence type="predicted"/>
<dbReference type="SUPFAM" id="SSF50486">
    <property type="entry name" value="FMT C-terminal domain-like"/>
    <property type="match status" value="1"/>
</dbReference>
<dbReference type="CDD" id="cd08650">
    <property type="entry name" value="FMT_core_HypX_N"/>
    <property type="match status" value="1"/>
</dbReference>
<accession>A0ABW0CDL8</accession>
<dbReference type="CDD" id="cd08701">
    <property type="entry name" value="FMT_C_HypX"/>
    <property type="match status" value="1"/>
</dbReference>
<dbReference type="InterPro" id="IPR011034">
    <property type="entry name" value="Formyl_transferase-like_C_sf"/>
</dbReference>
<dbReference type="RefSeq" id="WP_380847352.1">
    <property type="nucleotide sequence ID" value="NZ_JBHSKM010000002.1"/>
</dbReference>
<dbReference type="Proteomes" id="UP001596263">
    <property type="component" value="Unassembled WGS sequence"/>
</dbReference>
<evidence type="ECO:0000259" key="1">
    <source>
        <dbReference type="Pfam" id="PF00551"/>
    </source>
</evidence>
<evidence type="ECO:0000313" key="4">
    <source>
        <dbReference type="Proteomes" id="UP001596263"/>
    </source>
</evidence>
<dbReference type="SUPFAM" id="SSF53328">
    <property type="entry name" value="Formyltransferase"/>
    <property type="match status" value="1"/>
</dbReference>
<dbReference type="InterPro" id="IPR036477">
    <property type="entry name" value="Formyl_transf_N_sf"/>
</dbReference>
<dbReference type="Pfam" id="PF00378">
    <property type="entry name" value="ECH_1"/>
    <property type="match status" value="1"/>
</dbReference>
<name>A0ABW0CDL8_STRCD</name>